<protein>
    <submittedName>
        <fullName evidence="2">Uncharacterized protein</fullName>
    </submittedName>
</protein>
<keyword evidence="3" id="KW-1185">Reference proteome</keyword>
<evidence type="ECO:0000313" key="2">
    <source>
        <dbReference type="EMBL" id="MBW0516374.1"/>
    </source>
</evidence>
<evidence type="ECO:0000313" key="3">
    <source>
        <dbReference type="Proteomes" id="UP000765509"/>
    </source>
</evidence>
<gene>
    <name evidence="2" type="ORF">O181_056089</name>
</gene>
<feature type="region of interest" description="Disordered" evidence="1">
    <location>
        <begin position="253"/>
        <end position="274"/>
    </location>
</feature>
<name>A0A9Q3E7T5_9BASI</name>
<dbReference type="AlphaFoldDB" id="A0A9Q3E7T5"/>
<dbReference type="EMBL" id="AVOT02025219">
    <property type="protein sequence ID" value="MBW0516374.1"/>
    <property type="molecule type" value="Genomic_DNA"/>
</dbReference>
<feature type="region of interest" description="Disordered" evidence="1">
    <location>
        <begin position="113"/>
        <end position="155"/>
    </location>
</feature>
<evidence type="ECO:0000256" key="1">
    <source>
        <dbReference type="SAM" id="MobiDB-lite"/>
    </source>
</evidence>
<feature type="compositionally biased region" description="Low complexity" evidence="1">
    <location>
        <begin position="130"/>
        <end position="140"/>
    </location>
</feature>
<comment type="caution">
    <text evidence="2">The sequence shown here is derived from an EMBL/GenBank/DDBJ whole genome shotgun (WGS) entry which is preliminary data.</text>
</comment>
<proteinExistence type="predicted"/>
<dbReference type="Proteomes" id="UP000765509">
    <property type="component" value="Unassembled WGS sequence"/>
</dbReference>
<sequence length="682" mass="78840">MELSSSPENCFWEGQSRYIHDDLDGSFTSSAQTHWPSNEHLDWMHAEFGPSILPFYTVDNDEQQVPENIFSSPLGQAEQRPFVSQAHNLLDPSASSEASNSDKHVSNMPFLQKNYQPQGLPQAGDRMGDSSTPNSLPSSSEKQVNLSQGEVGPTGVLTKCYKPSYPVRPSDIDNLGTPPINLHNLQYNQQVRALCSSKTDQLKNQVEKFDISDSVPQKRPKYSQMPPHGTVNENHLPLQKFDHVEHLGPVYHLPDSPHSPEHSGVSKSAQYPPSPYHFQKSERVENLFPSDQAQANALCFYSSNLGPQRETSKRKIIGFSQEVEHIEPPTMAYNPLHSPVFSSNIETLTNFPNPHVLQRHNDLNHLLPEASEPDHPKNFQWVNQSSDKEINTSKLPVDNPRELVKHIDYPPKSESNSIEKTRLNNYFAHISTLLSYRRVDKKEPLYEQKQHLENLLGAFYHDNIIQFAMKSLKQDILVLNHPKNFRVQKIEKLIKGVVLLAYRVLEALAGGKQHQTTMSELDRFLNHFRNWLNENQDFKTELFSAEYPSLFKDHKLDPTRLLVLQYLDIPRNELLFKLSGFGPNPYKVYERQTLAAEISVNFIISYLQLINVQKFNKLFGDEYSFKLFLRKIRWNLWVCRFPRFLDRTNSMLQEFQVLPWKDYVQEVENYQRLREHLTLMLN</sequence>
<reference evidence="2" key="1">
    <citation type="submission" date="2021-03" db="EMBL/GenBank/DDBJ databases">
        <title>Draft genome sequence of rust myrtle Austropuccinia psidii MF-1, a brazilian biotype.</title>
        <authorList>
            <person name="Quecine M.C."/>
            <person name="Pachon D.M.R."/>
            <person name="Bonatelli M.L."/>
            <person name="Correr F.H."/>
            <person name="Franceschini L.M."/>
            <person name="Leite T.F."/>
            <person name="Margarido G.R.A."/>
            <person name="Almeida C.A."/>
            <person name="Ferrarezi J.A."/>
            <person name="Labate C.A."/>
        </authorList>
    </citation>
    <scope>NUCLEOTIDE SEQUENCE</scope>
    <source>
        <strain evidence="2">MF-1</strain>
    </source>
</reference>
<accession>A0A9Q3E7T5</accession>
<organism evidence="2 3">
    <name type="scientific">Austropuccinia psidii MF-1</name>
    <dbReference type="NCBI Taxonomy" id="1389203"/>
    <lineage>
        <taxon>Eukaryota</taxon>
        <taxon>Fungi</taxon>
        <taxon>Dikarya</taxon>
        <taxon>Basidiomycota</taxon>
        <taxon>Pucciniomycotina</taxon>
        <taxon>Pucciniomycetes</taxon>
        <taxon>Pucciniales</taxon>
        <taxon>Sphaerophragmiaceae</taxon>
        <taxon>Austropuccinia</taxon>
    </lineage>
</organism>